<feature type="domain" description="Histidine kinase/HSP90-like ATPase" evidence="2">
    <location>
        <begin position="17"/>
        <end position="119"/>
    </location>
</feature>
<keyword evidence="1" id="KW-0808">Transferase</keyword>
<dbReference type="PANTHER" id="PTHR35526:SF3">
    <property type="entry name" value="ANTI-SIGMA-F FACTOR RSBW"/>
    <property type="match status" value="1"/>
</dbReference>
<dbReference type="RefSeq" id="WP_189312162.1">
    <property type="nucleotide sequence ID" value="NZ_BMQA01000010.1"/>
</dbReference>
<dbReference type="GO" id="GO:0005524">
    <property type="term" value="F:ATP binding"/>
    <property type="evidence" value="ECO:0007669"/>
    <property type="project" value="UniProtKB-KW"/>
</dbReference>
<keyword evidence="4" id="KW-1185">Reference proteome</keyword>
<dbReference type="GO" id="GO:0004674">
    <property type="term" value="F:protein serine/threonine kinase activity"/>
    <property type="evidence" value="ECO:0007669"/>
    <property type="project" value="UniProtKB-KW"/>
</dbReference>
<evidence type="ECO:0000259" key="2">
    <source>
        <dbReference type="Pfam" id="PF13581"/>
    </source>
</evidence>
<dbReference type="InterPro" id="IPR050267">
    <property type="entry name" value="Anti-sigma-factor_SerPK"/>
</dbReference>
<evidence type="ECO:0000313" key="3">
    <source>
        <dbReference type="EMBL" id="GGJ21420.1"/>
    </source>
</evidence>
<protein>
    <submittedName>
        <fullName evidence="3">ATP-binding protein</fullName>
    </submittedName>
</protein>
<reference evidence="3" key="2">
    <citation type="submission" date="2020-09" db="EMBL/GenBank/DDBJ databases">
        <authorList>
            <person name="Sun Q."/>
            <person name="Ohkuma M."/>
        </authorList>
    </citation>
    <scope>NUCLEOTIDE SEQUENCE</scope>
    <source>
        <strain evidence="3">JCM 3086</strain>
    </source>
</reference>
<dbReference type="Pfam" id="PF13581">
    <property type="entry name" value="HATPase_c_2"/>
    <property type="match status" value="1"/>
</dbReference>
<accession>A0A917KN25</accession>
<proteinExistence type="predicted"/>
<name>A0A917KN25_9ACTN</name>
<gene>
    <name evidence="3" type="ORF">GCM10010121_035610</name>
</gene>
<dbReference type="PANTHER" id="PTHR35526">
    <property type="entry name" value="ANTI-SIGMA-F FACTOR RSBW-RELATED"/>
    <property type="match status" value="1"/>
</dbReference>
<keyword evidence="3" id="KW-0067">ATP-binding</keyword>
<dbReference type="InterPro" id="IPR003594">
    <property type="entry name" value="HATPase_dom"/>
</dbReference>
<dbReference type="Gene3D" id="3.30.565.10">
    <property type="entry name" value="Histidine kinase-like ATPase, C-terminal domain"/>
    <property type="match status" value="1"/>
</dbReference>
<evidence type="ECO:0000313" key="4">
    <source>
        <dbReference type="Proteomes" id="UP000657574"/>
    </source>
</evidence>
<evidence type="ECO:0000256" key="1">
    <source>
        <dbReference type="ARBA" id="ARBA00022527"/>
    </source>
</evidence>
<keyword evidence="3" id="KW-0547">Nucleotide-binding</keyword>
<comment type="caution">
    <text evidence="3">The sequence shown here is derived from an EMBL/GenBank/DDBJ whole genome shotgun (WGS) entry which is preliminary data.</text>
</comment>
<dbReference type="EMBL" id="BMQA01000010">
    <property type="protein sequence ID" value="GGJ21420.1"/>
    <property type="molecule type" value="Genomic_DNA"/>
</dbReference>
<dbReference type="AlphaFoldDB" id="A0A917KN25"/>
<sequence length="136" mass="14784">MQSTFTQLFGATPRGASHARQLVANRIDVWGFAHGSEASDAVTLVVAELAANAVRHGRVRGRGFRVRLVLDTGVVRVEVLDARTDRLPVCRDGELGEGGRGLPLVEALAEKWGVELRPDGIYETVWADVRVDSHSL</sequence>
<keyword evidence="1" id="KW-0418">Kinase</keyword>
<dbReference type="InterPro" id="IPR036890">
    <property type="entry name" value="HATPase_C_sf"/>
</dbReference>
<organism evidence="3 4">
    <name type="scientific">Streptomyces brasiliensis</name>
    <dbReference type="NCBI Taxonomy" id="1954"/>
    <lineage>
        <taxon>Bacteria</taxon>
        <taxon>Bacillati</taxon>
        <taxon>Actinomycetota</taxon>
        <taxon>Actinomycetes</taxon>
        <taxon>Kitasatosporales</taxon>
        <taxon>Streptomycetaceae</taxon>
        <taxon>Streptomyces</taxon>
    </lineage>
</organism>
<dbReference type="SUPFAM" id="SSF55874">
    <property type="entry name" value="ATPase domain of HSP90 chaperone/DNA topoisomerase II/histidine kinase"/>
    <property type="match status" value="1"/>
</dbReference>
<dbReference type="Proteomes" id="UP000657574">
    <property type="component" value="Unassembled WGS sequence"/>
</dbReference>
<keyword evidence="1" id="KW-0723">Serine/threonine-protein kinase</keyword>
<reference evidence="3" key="1">
    <citation type="journal article" date="2014" name="Int. J. Syst. Evol. Microbiol.">
        <title>Complete genome sequence of Corynebacterium casei LMG S-19264T (=DSM 44701T), isolated from a smear-ripened cheese.</title>
        <authorList>
            <consortium name="US DOE Joint Genome Institute (JGI-PGF)"/>
            <person name="Walter F."/>
            <person name="Albersmeier A."/>
            <person name="Kalinowski J."/>
            <person name="Ruckert C."/>
        </authorList>
    </citation>
    <scope>NUCLEOTIDE SEQUENCE</scope>
    <source>
        <strain evidence="3">JCM 3086</strain>
    </source>
</reference>